<reference evidence="2 3" key="1">
    <citation type="submission" date="2014-09" db="EMBL/GenBank/DDBJ databases">
        <authorList>
            <person name="Ellenberger Sabrina"/>
        </authorList>
    </citation>
    <scope>NUCLEOTIDE SEQUENCE [LARGE SCALE GENOMIC DNA]</scope>
    <source>
        <strain evidence="2 3">CBS 412.66</strain>
    </source>
</reference>
<gene>
    <name evidence="2" type="primary">PARPA_09202.1 scaffold 35785</name>
</gene>
<evidence type="ECO:0000256" key="1">
    <source>
        <dbReference type="SAM" id="MobiDB-lite"/>
    </source>
</evidence>
<feature type="compositionally biased region" description="Acidic residues" evidence="1">
    <location>
        <begin position="37"/>
        <end position="46"/>
    </location>
</feature>
<name>A0A0B7NI43_9FUNG</name>
<evidence type="ECO:0000313" key="2">
    <source>
        <dbReference type="EMBL" id="CEP15007.1"/>
    </source>
</evidence>
<keyword evidence="3" id="KW-1185">Reference proteome</keyword>
<feature type="region of interest" description="Disordered" evidence="1">
    <location>
        <begin position="21"/>
        <end position="56"/>
    </location>
</feature>
<organism evidence="2 3">
    <name type="scientific">Parasitella parasitica</name>
    <dbReference type="NCBI Taxonomy" id="35722"/>
    <lineage>
        <taxon>Eukaryota</taxon>
        <taxon>Fungi</taxon>
        <taxon>Fungi incertae sedis</taxon>
        <taxon>Mucoromycota</taxon>
        <taxon>Mucoromycotina</taxon>
        <taxon>Mucoromycetes</taxon>
        <taxon>Mucorales</taxon>
        <taxon>Mucorineae</taxon>
        <taxon>Mucoraceae</taxon>
        <taxon>Parasitella</taxon>
    </lineage>
</organism>
<sequence length="92" mass="9872">MGELPDYTDSGMEGVIATVSSPLQAADNEEAPLYAADEAEDEPSDDESVKVDDTVADKNQEASRICLIDTKYKTSGVVEDGSDDWACVYNCT</sequence>
<dbReference type="Proteomes" id="UP000054107">
    <property type="component" value="Unassembled WGS sequence"/>
</dbReference>
<dbReference type="EMBL" id="LN731819">
    <property type="protein sequence ID" value="CEP15007.1"/>
    <property type="molecule type" value="Genomic_DNA"/>
</dbReference>
<accession>A0A0B7NI43</accession>
<protein>
    <submittedName>
        <fullName evidence="2">Uncharacterized protein</fullName>
    </submittedName>
</protein>
<feature type="compositionally biased region" description="Basic and acidic residues" evidence="1">
    <location>
        <begin position="47"/>
        <end position="56"/>
    </location>
</feature>
<dbReference type="AlphaFoldDB" id="A0A0B7NI43"/>
<proteinExistence type="predicted"/>
<evidence type="ECO:0000313" key="3">
    <source>
        <dbReference type="Proteomes" id="UP000054107"/>
    </source>
</evidence>